<evidence type="ECO:0000313" key="1">
    <source>
        <dbReference type="EMBL" id="SOQ54407.1"/>
    </source>
</evidence>
<reference evidence="1" key="1">
    <citation type="submission" date="2016-07" db="EMBL/GenBank/DDBJ databases">
        <authorList>
            <person name="Bretaudeau A."/>
        </authorList>
    </citation>
    <scope>NUCLEOTIDE SEQUENCE</scope>
    <source>
        <strain evidence="1">Rice</strain>
        <tissue evidence="1">Whole body</tissue>
    </source>
</reference>
<gene>
    <name evidence="1" type="ORF">SFRICE_000348</name>
</gene>
<proteinExistence type="predicted"/>
<organism evidence="1">
    <name type="scientific">Spodoptera frugiperda</name>
    <name type="common">Fall armyworm</name>
    <dbReference type="NCBI Taxonomy" id="7108"/>
    <lineage>
        <taxon>Eukaryota</taxon>
        <taxon>Metazoa</taxon>
        <taxon>Ecdysozoa</taxon>
        <taxon>Arthropoda</taxon>
        <taxon>Hexapoda</taxon>
        <taxon>Insecta</taxon>
        <taxon>Pterygota</taxon>
        <taxon>Neoptera</taxon>
        <taxon>Endopterygota</taxon>
        <taxon>Lepidoptera</taxon>
        <taxon>Glossata</taxon>
        <taxon>Ditrysia</taxon>
        <taxon>Noctuoidea</taxon>
        <taxon>Noctuidae</taxon>
        <taxon>Amphipyrinae</taxon>
        <taxon>Spodoptera</taxon>
    </lineage>
</organism>
<name>A0A2H1WN18_SPOFR</name>
<sequence length="244" mass="27686">MSVAQKLCNEIVEPAFRTPPNVYNTSRKCLFPTTSSRRYNVPYTTSGSATRSIVIPRKRQSVNRTLQREGILNKSSFRSRGRGYEVSIYDNDLVDTAINTIVTGPLTCDQDCVTDVRKRDINNHNCACKCSHRGLPNCRSSVKQVQTVNTRNYLLADKACSQMVETMSCGTQFLERLSCASKRERRHDKRHSHNYTMADLASRQSGYAKHMEESGTTLDQRAHVVMSSAKRWALNHYPVRGPDF</sequence>
<protein>
    <submittedName>
        <fullName evidence="1">SFRICE_000348</fullName>
    </submittedName>
</protein>
<dbReference type="EMBL" id="ODYU01009759">
    <property type="protein sequence ID" value="SOQ54407.1"/>
    <property type="molecule type" value="Genomic_DNA"/>
</dbReference>
<accession>A0A2H1WN18</accession>
<dbReference type="AlphaFoldDB" id="A0A2H1WN18"/>